<gene>
    <name evidence="3" type="ORF">P8C59_000839</name>
</gene>
<dbReference type="Pfam" id="PF00650">
    <property type="entry name" value="CRAL_TRIO"/>
    <property type="match status" value="1"/>
</dbReference>
<dbReference type="PANTHER" id="PTHR45657:SF3">
    <property type="entry name" value="TRANSPORTER, PUTATIVE (AFU_ORTHOLOGUE AFUA_5G09260)-RELATED"/>
    <property type="match status" value="1"/>
</dbReference>
<name>A0AAD9HWZ0_9PEZI</name>
<dbReference type="InterPro" id="IPR051026">
    <property type="entry name" value="PI/PC_transfer"/>
</dbReference>
<evidence type="ECO:0000259" key="2">
    <source>
        <dbReference type="PROSITE" id="PS50191"/>
    </source>
</evidence>
<organism evidence="3 4">
    <name type="scientific">Phyllachora maydis</name>
    <dbReference type="NCBI Taxonomy" id="1825666"/>
    <lineage>
        <taxon>Eukaryota</taxon>
        <taxon>Fungi</taxon>
        <taxon>Dikarya</taxon>
        <taxon>Ascomycota</taxon>
        <taxon>Pezizomycotina</taxon>
        <taxon>Sordariomycetes</taxon>
        <taxon>Sordariomycetidae</taxon>
        <taxon>Phyllachorales</taxon>
        <taxon>Phyllachoraceae</taxon>
        <taxon>Phyllachora</taxon>
    </lineage>
</organism>
<dbReference type="InterPro" id="IPR036273">
    <property type="entry name" value="CRAL/TRIO_N_dom_sf"/>
</dbReference>
<dbReference type="PANTHER" id="PTHR45657">
    <property type="entry name" value="CRAL-TRIO DOMAIN-CONTAINING PROTEIN YKL091C-RELATED"/>
    <property type="match status" value="1"/>
</dbReference>
<dbReference type="Gene3D" id="1.10.8.20">
    <property type="entry name" value="N-terminal domain of phosphatidylinositol transfer protein sec14p"/>
    <property type="match status" value="1"/>
</dbReference>
<feature type="domain" description="CRAL-TRIO" evidence="2">
    <location>
        <begin position="117"/>
        <end position="310"/>
    </location>
</feature>
<dbReference type="CDD" id="cd00170">
    <property type="entry name" value="SEC14"/>
    <property type="match status" value="1"/>
</dbReference>
<dbReference type="SUPFAM" id="SSF46938">
    <property type="entry name" value="CRAL/TRIO N-terminal domain"/>
    <property type="match status" value="1"/>
</dbReference>
<dbReference type="InterPro" id="IPR011074">
    <property type="entry name" value="CRAL/TRIO_N_dom"/>
</dbReference>
<evidence type="ECO:0000313" key="3">
    <source>
        <dbReference type="EMBL" id="KAK2067073.1"/>
    </source>
</evidence>
<feature type="region of interest" description="Disordered" evidence="1">
    <location>
        <begin position="1"/>
        <end position="29"/>
    </location>
</feature>
<dbReference type="EMBL" id="JAQQPM010000001">
    <property type="protein sequence ID" value="KAK2067073.1"/>
    <property type="molecule type" value="Genomic_DNA"/>
</dbReference>
<protein>
    <recommendedName>
        <fullName evidence="2">CRAL-TRIO domain-containing protein</fullName>
    </recommendedName>
</protein>
<dbReference type="InterPro" id="IPR001251">
    <property type="entry name" value="CRAL-TRIO_dom"/>
</dbReference>
<comment type="caution">
    <text evidence="3">The sequence shown here is derived from an EMBL/GenBank/DDBJ whole genome shotgun (WGS) entry which is preliminary data.</text>
</comment>
<accession>A0AAD9HWZ0</accession>
<keyword evidence="4" id="KW-1185">Reference proteome</keyword>
<evidence type="ECO:0000313" key="4">
    <source>
        <dbReference type="Proteomes" id="UP001217918"/>
    </source>
</evidence>
<dbReference type="SMART" id="SM00516">
    <property type="entry name" value="SEC14"/>
    <property type="match status" value="1"/>
</dbReference>
<evidence type="ECO:0000256" key="1">
    <source>
        <dbReference type="SAM" id="MobiDB-lite"/>
    </source>
</evidence>
<dbReference type="Proteomes" id="UP001217918">
    <property type="component" value="Unassembled WGS sequence"/>
</dbReference>
<dbReference type="InterPro" id="IPR036865">
    <property type="entry name" value="CRAL-TRIO_dom_sf"/>
</dbReference>
<reference evidence="3" key="1">
    <citation type="journal article" date="2023" name="Mol. Plant Microbe Interact.">
        <title>Elucidating the Obligate Nature and Biological Capacity of an Invasive Fungal Corn Pathogen.</title>
        <authorList>
            <person name="MacCready J.S."/>
            <person name="Roggenkamp E.M."/>
            <person name="Gdanetz K."/>
            <person name="Chilvers M.I."/>
        </authorList>
    </citation>
    <scope>NUCLEOTIDE SEQUENCE</scope>
    <source>
        <strain evidence="3">PM02</strain>
    </source>
</reference>
<proteinExistence type="predicted"/>
<dbReference type="PROSITE" id="PS50191">
    <property type="entry name" value="CRAL_TRIO"/>
    <property type="match status" value="1"/>
</dbReference>
<dbReference type="Pfam" id="PF03765">
    <property type="entry name" value="CRAL_TRIO_N"/>
    <property type="match status" value="1"/>
</dbReference>
<dbReference type="Gene3D" id="3.40.525.10">
    <property type="entry name" value="CRAL-TRIO lipid binding domain"/>
    <property type="match status" value="1"/>
</dbReference>
<dbReference type="SUPFAM" id="SSF52087">
    <property type="entry name" value="CRAL/TRIO domain"/>
    <property type="match status" value="1"/>
</dbReference>
<dbReference type="AlphaFoldDB" id="A0AAD9HWZ0"/>
<sequence length="443" mass="49007">MSATSGPAPRDASAAPGRPNVGYPSGHLGHLTADEEAALQAFKASLAGKGYYRPGPPRSHEDGTLLRFLRARRWVVQDAFKQFKDTEDWRATNGLGALYDTLDVAAYEECRGLYPQWTGRADKRGIPIYLFEIRNLDSKTIQAYEKSTEAYFGAATSKPAEATTMTTPTPTPPKLLRLFALYENLTRFVHPLFTQLPDRPHARTTPITLSTNIVDVSGVSLRQFWNLKGHMQAASQLATAHYPETLDCIFVIGAPAFFTTVWGWVKHWFDPVTVSKIFILAPAQVRPTLETFMHPADIPRQYGGSLDFVWGGPANLGPALRDRIAWEPGHAAFPKGPLYWRELDGGTRLECVAVGSVDKVRRMERVCTIPVIFPAREEQQQQQQQQQRQQVTEAAVGTVPEATANAVAEVDNVQPVQKLSLTDKDVLETKSVAEPTAMAPVRA</sequence>
<dbReference type="SMART" id="SM01100">
    <property type="entry name" value="CRAL_TRIO_N"/>
    <property type="match status" value="1"/>
</dbReference>